<dbReference type="PROSITE" id="PS50110">
    <property type="entry name" value="RESPONSE_REGULATORY"/>
    <property type="match status" value="1"/>
</dbReference>
<gene>
    <name evidence="5" type="ORF">BV394_11500</name>
</gene>
<organism evidence="5 6">
    <name type="scientific">Brevirhabdus pacifica</name>
    <dbReference type="NCBI Taxonomy" id="1267768"/>
    <lineage>
        <taxon>Bacteria</taxon>
        <taxon>Pseudomonadati</taxon>
        <taxon>Pseudomonadota</taxon>
        <taxon>Alphaproteobacteria</taxon>
        <taxon>Rhodobacterales</taxon>
        <taxon>Paracoccaceae</taxon>
        <taxon>Brevirhabdus</taxon>
    </lineage>
</organism>
<evidence type="ECO:0000256" key="4">
    <source>
        <dbReference type="ARBA" id="ARBA00022777"/>
    </source>
</evidence>
<protein>
    <recommendedName>
        <fullName evidence="2">histidine kinase</fullName>
        <ecNumber evidence="2">2.7.13.3</ecNumber>
    </recommendedName>
</protein>
<dbReference type="SMART" id="SM00387">
    <property type="entry name" value="HATPase_c"/>
    <property type="match status" value="1"/>
</dbReference>
<dbReference type="InterPro" id="IPR001789">
    <property type="entry name" value="Sig_transdc_resp-reg_receiver"/>
</dbReference>
<keyword evidence="6" id="KW-1185">Reference proteome</keyword>
<dbReference type="InterPro" id="IPR004358">
    <property type="entry name" value="Sig_transdc_His_kin-like_C"/>
</dbReference>
<dbReference type="Pfam" id="PF00072">
    <property type="entry name" value="Response_reg"/>
    <property type="match status" value="1"/>
</dbReference>
<sequence length="603" mass="64834">MSNSEPTYSDGPAQDADRLAILNHDLRSAVSDIVGGLRLIDHQQLDQPTLVQLERIRTSAEQLARILEDELSSPPGRVAPNSANRSNLNLERFLTALDLRWSGHAQQRHLNFVQDIAPDLPQVISTDRIALDRVLTNALSNAMKFARRGDVTFRASVVNRNTLRFSVLDDGPGFSDEALERLFLPDGRPQHATEPGTGLGLFISYELAHRLGGKLSVHNRSEGGSCVQLDLPANAWQLPNIARDSGIPDLSHLKVLVAEDNPTLQLVVSQMLGSMGAEIEIASDGVEAVNWLQRESFDVMLLDIEMPRMSGLDVLKTVRRMPAPLNDMPIIAMTAFVLNANREAIHAAGADGIISKPITRTDAFGEAIIAFYDRARNQPAPKPELPLGGDMLDRRQFDELMAIAGRGTQGELLDRLTQDLTVTGDRLRAAAGETMQAEIRAMTHNLIALAGAIGATCLQDTAQKLNLAAHDNDMEQVEALRGKALELLERLKPMLLDAARDEPLAQRAARLPLSELPLPCKFAGPAPAAAADPDAEAEAPAPAVQTFGTPAEGIRTHAGPPAGGDRLLSPVPGPVTPAGPQAGHVPPGDLKPPRRSNAGGRTT</sequence>
<evidence type="ECO:0000313" key="6">
    <source>
        <dbReference type="Proteomes" id="UP000187266"/>
    </source>
</evidence>
<evidence type="ECO:0000256" key="1">
    <source>
        <dbReference type="ARBA" id="ARBA00000085"/>
    </source>
</evidence>
<dbReference type="SUPFAM" id="SSF55874">
    <property type="entry name" value="ATPase domain of HSP90 chaperone/DNA topoisomerase II/histidine kinase"/>
    <property type="match status" value="1"/>
</dbReference>
<dbReference type="RefSeq" id="WP_076980290.1">
    <property type="nucleotide sequence ID" value="NZ_CP019124.1"/>
</dbReference>
<dbReference type="Gene3D" id="3.40.50.2300">
    <property type="match status" value="1"/>
</dbReference>
<evidence type="ECO:0000256" key="2">
    <source>
        <dbReference type="ARBA" id="ARBA00012438"/>
    </source>
</evidence>
<dbReference type="SUPFAM" id="SSF47226">
    <property type="entry name" value="Histidine-containing phosphotransfer domain, HPT domain"/>
    <property type="match status" value="1"/>
</dbReference>
<dbReference type="InterPro" id="IPR011006">
    <property type="entry name" value="CheY-like_superfamily"/>
</dbReference>
<dbReference type="InterPro" id="IPR036641">
    <property type="entry name" value="HPT_dom_sf"/>
</dbReference>
<dbReference type="SUPFAM" id="SSF52172">
    <property type="entry name" value="CheY-like"/>
    <property type="match status" value="1"/>
</dbReference>
<dbReference type="SMART" id="SM00448">
    <property type="entry name" value="REC"/>
    <property type="match status" value="1"/>
</dbReference>
<evidence type="ECO:0000313" key="5">
    <source>
        <dbReference type="EMBL" id="APX90272.1"/>
    </source>
</evidence>
<dbReference type="EMBL" id="CP019124">
    <property type="protein sequence ID" value="APX90272.1"/>
    <property type="molecule type" value="Genomic_DNA"/>
</dbReference>
<dbReference type="Proteomes" id="UP000187266">
    <property type="component" value="Chromosome"/>
</dbReference>
<dbReference type="EC" id="2.7.13.3" evidence="2"/>
<dbReference type="InterPro" id="IPR005467">
    <property type="entry name" value="His_kinase_dom"/>
</dbReference>
<accession>A0A2M9D546</accession>
<dbReference type="GO" id="GO:0000155">
    <property type="term" value="F:phosphorelay sensor kinase activity"/>
    <property type="evidence" value="ECO:0007669"/>
    <property type="project" value="TreeGrafter"/>
</dbReference>
<dbReference type="Pfam" id="PF02518">
    <property type="entry name" value="HATPase_c"/>
    <property type="match status" value="1"/>
</dbReference>
<dbReference type="InterPro" id="IPR036890">
    <property type="entry name" value="HATPase_C_sf"/>
</dbReference>
<dbReference type="GO" id="GO:0009927">
    <property type="term" value="F:histidine phosphotransfer kinase activity"/>
    <property type="evidence" value="ECO:0007669"/>
    <property type="project" value="TreeGrafter"/>
</dbReference>
<proteinExistence type="predicted"/>
<dbReference type="AlphaFoldDB" id="A0A1U7DJW4"/>
<dbReference type="PROSITE" id="PS50109">
    <property type="entry name" value="HIS_KIN"/>
    <property type="match status" value="1"/>
</dbReference>
<dbReference type="Gene3D" id="3.30.565.10">
    <property type="entry name" value="Histidine kinase-like ATPase, C-terminal domain"/>
    <property type="match status" value="1"/>
</dbReference>
<dbReference type="PANTHER" id="PTHR43047">
    <property type="entry name" value="TWO-COMPONENT HISTIDINE PROTEIN KINASE"/>
    <property type="match status" value="1"/>
</dbReference>
<evidence type="ECO:0000256" key="3">
    <source>
        <dbReference type="ARBA" id="ARBA00022679"/>
    </source>
</evidence>
<keyword evidence="4" id="KW-0418">Kinase</keyword>
<comment type="catalytic activity">
    <reaction evidence="1">
        <text>ATP + protein L-histidine = ADP + protein N-phospho-L-histidine.</text>
        <dbReference type="EC" id="2.7.13.3"/>
    </reaction>
</comment>
<keyword evidence="3" id="KW-0808">Transferase</keyword>
<dbReference type="InterPro" id="IPR003594">
    <property type="entry name" value="HATPase_dom"/>
</dbReference>
<dbReference type="PRINTS" id="PR00344">
    <property type="entry name" value="BCTRLSENSOR"/>
</dbReference>
<dbReference type="GO" id="GO:0005886">
    <property type="term" value="C:plasma membrane"/>
    <property type="evidence" value="ECO:0007669"/>
    <property type="project" value="TreeGrafter"/>
</dbReference>
<dbReference type="STRING" id="1267768.BV394_11500"/>
<reference evidence="5 6" key="1">
    <citation type="submission" date="2017-01" db="EMBL/GenBank/DDBJ databases">
        <title>Genomic analysis of Xuhuaishuia manganoxidans DY6-4.</title>
        <authorList>
            <person name="Wang X."/>
        </authorList>
    </citation>
    <scope>NUCLEOTIDE SEQUENCE [LARGE SCALE GENOMIC DNA]</scope>
    <source>
        <strain evidence="5 6">DY6-4</strain>
    </source>
</reference>
<accession>A0A1U7DJW4</accession>
<name>A0A1U7DJW4_9RHOB</name>
<dbReference type="PANTHER" id="PTHR43047:SF72">
    <property type="entry name" value="OSMOSENSING HISTIDINE PROTEIN KINASE SLN1"/>
    <property type="match status" value="1"/>
</dbReference>
<dbReference type="Gene3D" id="1.20.120.160">
    <property type="entry name" value="HPT domain"/>
    <property type="match status" value="1"/>
</dbReference>
<dbReference type="CDD" id="cd17546">
    <property type="entry name" value="REC_hyHK_CKI1_RcsC-like"/>
    <property type="match status" value="1"/>
</dbReference>